<dbReference type="Gene3D" id="3.40.50.1820">
    <property type="entry name" value="alpha/beta hydrolase"/>
    <property type="match status" value="1"/>
</dbReference>
<gene>
    <name evidence="2" type="ORF">C8046_11025</name>
</gene>
<dbReference type="InterPro" id="IPR029058">
    <property type="entry name" value="AB_hydrolase_fold"/>
</dbReference>
<protein>
    <submittedName>
        <fullName evidence="2">Alpha/beta hydrolase</fullName>
    </submittedName>
</protein>
<evidence type="ECO:0000313" key="3">
    <source>
        <dbReference type="Proteomes" id="UP000245166"/>
    </source>
</evidence>
<dbReference type="OrthoDB" id="5495375at2"/>
<dbReference type="EMBL" id="PYHR01000002">
    <property type="protein sequence ID" value="PWD52511.1"/>
    <property type="molecule type" value="Genomic_DNA"/>
</dbReference>
<accession>A0A2U1ZZW7</accession>
<dbReference type="InterPro" id="IPR050266">
    <property type="entry name" value="AB_hydrolase_sf"/>
</dbReference>
<name>A0A2U1ZZW7_9MICO</name>
<organism evidence="2 3">
    <name type="scientific">Serinibacter arcticus</name>
    <dbReference type="NCBI Taxonomy" id="1655435"/>
    <lineage>
        <taxon>Bacteria</taxon>
        <taxon>Bacillati</taxon>
        <taxon>Actinomycetota</taxon>
        <taxon>Actinomycetes</taxon>
        <taxon>Micrococcales</taxon>
        <taxon>Beutenbergiaceae</taxon>
        <taxon>Serinibacter</taxon>
    </lineage>
</organism>
<dbReference type="PANTHER" id="PTHR43798:SF33">
    <property type="entry name" value="HYDROLASE, PUTATIVE (AFU_ORTHOLOGUE AFUA_2G14860)-RELATED"/>
    <property type="match status" value="1"/>
</dbReference>
<reference evidence="2 3" key="1">
    <citation type="submission" date="2018-03" db="EMBL/GenBank/DDBJ databases">
        <title>Genome assembly of novel Miniimonas species PCH200.</title>
        <authorList>
            <person name="Thakur V."/>
            <person name="Kumar V."/>
            <person name="Singh D."/>
        </authorList>
    </citation>
    <scope>NUCLEOTIDE SEQUENCE [LARGE SCALE GENOMIC DNA]</scope>
    <source>
        <strain evidence="2 3">PCH200</strain>
    </source>
</reference>
<sequence>MFIHGTRSSASVWDRQVAALGRRGIVASAVDLPGHGERSDETFSLDGAIAAIRDAVAASPAPPVLVGHSLGGYAALAYAGGHEDRIAGLVLSGCATQLRPWVMATYRHASHHITRALRLGGGTWNVVTDMLTSMAAYSPLPDLRRLTVPMWLVSGRWDVLRFDERRYLAARTWVGHQVFARAGHDIHVEMPGRYTRFVMEALAALPSLRGAVPATA</sequence>
<dbReference type="GO" id="GO:0016020">
    <property type="term" value="C:membrane"/>
    <property type="evidence" value="ECO:0007669"/>
    <property type="project" value="TreeGrafter"/>
</dbReference>
<dbReference type="InterPro" id="IPR000073">
    <property type="entry name" value="AB_hydrolase_1"/>
</dbReference>
<keyword evidence="2" id="KW-0378">Hydrolase</keyword>
<evidence type="ECO:0000259" key="1">
    <source>
        <dbReference type="Pfam" id="PF12697"/>
    </source>
</evidence>
<dbReference type="SUPFAM" id="SSF53474">
    <property type="entry name" value="alpha/beta-Hydrolases"/>
    <property type="match status" value="1"/>
</dbReference>
<proteinExistence type="predicted"/>
<dbReference type="AlphaFoldDB" id="A0A2U1ZZW7"/>
<comment type="caution">
    <text evidence="2">The sequence shown here is derived from an EMBL/GenBank/DDBJ whole genome shotgun (WGS) entry which is preliminary data.</text>
</comment>
<dbReference type="Proteomes" id="UP000245166">
    <property type="component" value="Unassembled WGS sequence"/>
</dbReference>
<feature type="domain" description="AB hydrolase-1" evidence="1">
    <location>
        <begin position="2"/>
        <end position="194"/>
    </location>
</feature>
<keyword evidence="3" id="KW-1185">Reference proteome</keyword>
<evidence type="ECO:0000313" key="2">
    <source>
        <dbReference type="EMBL" id="PWD52511.1"/>
    </source>
</evidence>
<dbReference type="GO" id="GO:0016787">
    <property type="term" value="F:hydrolase activity"/>
    <property type="evidence" value="ECO:0007669"/>
    <property type="project" value="UniProtKB-KW"/>
</dbReference>
<dbReference type="Pfam" id="PF12697">
    <property type="entry name" value="Abhydrolase_6"/>
    <property type="match status" value="1"/>
</dbReference>
<dbReference type="PANTHER" id="PTHR43798">
    <property type="entry name" value="MONOACYLGLYCEROL LIPASE"/>
    <property type="match status" value="1"/>
</dbReference>